<keyword evidence="3" id="KW-0809">Transit peptide</keyword>
<evidence type="ECO:0000259" key="5">
    <source>
        <dbReference type="PROSITE" id="PS50968"/>
    </source>
</evidence>
<dbReference type="EMBL" id="JALLPB020000274">
    <property type="protein sequence ID" value="KAL3811203.1"/>
    <property type="molecule type" value="Genomic_DNA"/>
</dbReference>
<proteinExistence type="inferred from homology"/>
<dbReference type="CDD" id="cd06849">
    <property type="entry name" value="lipoyl_domain"/>
    <property type="match status" value="1"/>
</dbReference>
<dbReference type="Gene3D" id="2.40.50.100">
    <property type="match status" value="1"/>
</dbReference>
<comment type="similarity">
    <text evidence="1">Belongs to the 2-oxoacid dehydrogenase family.</text>
</comment>
<evidence type="ECO:0000256" key="2">
    <source>
        <dbReference type="ARBA" id="ARBA00022823"/>
    </source>
</evidence>
<dbReference type="PROSITE" id="PS00189">
    <property type="entry name" value="LIPOYL"/>
    <property type="match status" value="1"/>
</dbReference>
<comment type="caution">
    <text evidence="6">The sequence shown here is derived from an EMBL/GenBank/DDBJ whole genome shotgun (WGS) entry which is preliminary data.</text>
</comment>
<feature type="compositionally biased region" description="Low complexity" evidence="4">
    <location>
        <begin position="49"/>
        <end position="69"/>
    </location>
</feature>
<evidence type="ECO:0000256" key="4">
    <source>
        <dbReference type="SAM" id="MobiDB-lite"/>
    </source>
</evidence>
<dbReference type="PANTHER" id="PTHR43416">
    <property type="entry name" value="DIHYDROLIPOYLLYSINE-RESIDUE SUCCINYLTRANSFERASE COMPONENT OF 2-OXOGLUTARATE DEHYDROGENASE COMPLEX, MITOCHONDRIAL-RELATED"/>
    <property type="match status" value="1"/>
</dbReference>
<accession>A0ABD3RDX2</accession>
<protein>
    <recommendedName>
        <fullName evidence="5">Lipoyl-binding domain-containing protein</fullName>
    </recommendedName>
</protein>
<gene>
    <name evidence="6" type="ORF">ACHAXA_004505</name>
</gene>
<dbReference type="PANTHER" id="PTHR43416:SF5">
    <property type="entry name" value="DIHYDROLIPOYLLYSINE-RESIDUE SUCCINYLTRANSFERASE COMPONENT OF 2-OXOGLUTARATE DEHYDROGENASE COMPLEX, MITOCHONDRIAL"/>
    <property type="match status" value="1"/>
</dbReference>
<keyword evidence="2" id="KW-0450">Lipoyl</keyword>
<name>A0ABD3RDX2_9STRA</name>
<organism evidence="6 7">
    <name type="scientific">Cyclostephanos tholiformis</name>
    <dbReference type="NCBI Taxonomy" id="382380"/>
    <lineage>
        <taxon>Eukaryota</taxon>
        <taxon>Sar</taxon>
        <taxon>Stramenopiles</taxon>
        <taxon>Ochrophyta</taxon>
        <taxon>Bacillariophyta</taxon>
        <taxon>Coscinodiscophyceae</taxon>
        <taxon>Thalassiosirophycidae</taxon>
        <taxon>Stephanodiscales</taxon>
        <taxon>Stephanodiscaceae</taxon>
        <taxon>Cyclostephanos</taxon>
    </lineage>
</organism>
<keyword evidence="7" id="KW-1185">Reference proteome</keyword>
<dbReference type="InterPro" id="IPR050537">
    <property type="entry name" value="2-oxoacid_dehydrogenase"/>
</dbReference>
<dbReference type="SUPFAM" id="SSF51230">
    <property type="entry name" value="Single hybrid motif"/>
    <property type="match status" value="1"/>
</dbReference>
<dbReference type="PROSITE" id="PS50968">
    <property type="entry name" value="BIOTINYL_LIPOYL"/>
    <property type="match status" value="1"/>
</dbReference>
<dbReference type="InterPro" id="IPR011053">
    <property type="entry name" value="Single_hybrid_motif"/>
</dbReference>
<feature type="region of interest" description="Disordered" evidence="4">
    <location>
        <begin position="250"/>
        <end position="275"/>
    </location>
</feature>
<feature type="domain" description="Lipoyl-binding" evidence="5">
    <location>
        <begin position="90"/>
        <end position="165"/>
    </location>
</feature>
<evidence type="ECO:0000256" key="3">
    <source>
        <dbReference type="ARBA" id="ARBA00022946"/>
    </source>
</evidence>
<feature type="compositionally biased region" description="Polar residues" evidence="4">
    <location>
        <begin position="262"/>
        <end position="272"/>
    </location>
</feature>
<dbReference type="InterPro" id="IPR000089">
    <property type="entry name" value="Biotin_lipoyl"/>
</dbReference>
<dbReference type="Proteomes" id="UP001530377">
    <property type="component" value="Unassembled WGS sequence"/>
</dbReference>
<evidence type="ECO:0000313" key="7">
    <source>
        <dbReference type="Proteomes" id="UP001530377"/>
    </source>
</evidence>
<reference evidence="6 7" key="1">
    <citation type="submission" date="2024-10" db="EMBL/GenBank/DDBJ databases">
        <title>Updated reference genomes for cyclostephanoid diatoms.</title>
        <authorList>
            <person name="Roberts W.R."/>
            <person name="Alverson A.J."/>
        </authorList>
    </citation>
    <scope>NUCLEOTIDE SEQUENCE [LARGE SCALE GENOMIC DNA]</scope>
    <source>
        <strain evidence="6 7">AJA228-03</strain>
    </source>
</reference>
<dbReference type="AlphaFoldDB" id="A0ABD3RDX2"/>
<evidence type="ECO:0000256" key="1">
    <source>
        <dbReference type="ARBA" id="ARBA00007317"/>
    </source>
</evidence>
<feature type="region of interest" description="Disordered" evidence="4">
    <location>
        <begin position="40"/>
        <end position="69"/>
    </location>
</feature>
<dbReference type="Pfam" id="PF00364">
    <property type="entry name" value="Biotin_lipoyl"/>
    <property type="match status" value="1"/>
</dbReference>
<evidence type="ECO:0000313" key="6">
    <source>
        <dbReference type="EMBL" id="KAL3811203.1"/>
    </source>
</evidence>
<sequence>MLVSALPSRISSIAPTPSRLLFNHIARGCAAITNDLAPSSSSPPLRYTPSHPFSSSCSHPDPPRLTTTTTTTPTIILRRAVSTTGPILAQITVNVPSMGDSITEGTIVEWCAPPGSHVKEGDVLCLVETDKVTVDIKADRDGILIRQLGEVEGVVEVGQGLYVMETDAGAMTAAEAAGGESTADVSAVDASLDAGMAAAAMTSSSLSSPPRRKSIQFLGKEGWKARMTRIDDRPAAPAVAAAAAAAATTTTTTTSTVFPTSRGSPNAPTSITHIPYSPMLGRPAITDEEMMSLMLGGADEAPNVIGGGRYGGGSFEGGKVVTAGPRGVWLAA</sequence>
<dbReference type="InterPro" id="IPR003016">
    <property type="entry name" value="2-oxoA_DH_lipoyl-BS"/>
</dbReference>
<feature type="compositionally biased region" description="Low complexity" evidence="4">
    <location>
        <begin position="250"/>
        <end position="261"/>
    </location>
</feature>